<name>A0A552JHM4_9CHRO</name>
<proteinExistence type="predicted"/>
<dbReference type="AlphaFoldDB" id="A0A552JHM4"/>
<evidence type="ECO:0000313" key="2">
    <source>
        <dbReference type="EMBL" id="TRU95280.1"/>
    </source>
</evidence>
<dbReference type="Proteomes" id="UP000320523">
    <property type="component" value="Unassembled WGS sequence"/>
</dbReference>
<feature type="domain" description="PIN" evidence="1">
    <location>
        <begin position="4"/>
        <end position="130"/>
    </location>
</feature>
<evidence type="ECO:0000313" key="3">
    <source>
        <dbReference type="Proteomes" id="UP000320523"/>
    </source>
</evidence>
<dbReference type="CDD" id="cd09854">
    <property type="entry name" value="PIN_VapC-like"/>
    <property type="match status" value="1"/>
</dbReference>
<protein>
    <submittedName>
        <fullName evidence="2">PIN domain-containing protein</fullName>
    </submittedName>
</protein>
<dbReference type="SUPFAM" id="SSF88723">
    <property type="entry name" value="PIN domain-like"/>
    <property type="match status" value="1"/>
</dbReference>
<comment type="caution">
    <text evidence="2">The sequence shown here is derived from an EMBL/GenBank/DDBJ whole genome shotgun (WGS) entry which is preliminary data.</text>
</comment>
<gene>
    <name evidence="2" type="ORF">EWV75_14155</name>
</gene>
<evidence type="ECO:0000259" key="1">
    <source>
        <dbReference type="Pfam" id="PF01850"/>
    </source>
</evidence>
<dbReference type="EMBL" id="SFAT01000140">
    <property type="protein sequence ID" value="TRU95280.1"/>
    <property type="molecule type" value="Genomic_DNA"/>
</dbReference>
<sequence>MTQYLLDTNILLRASDPNSSSYPLIMNVVDMIIRQGGECLITSQILIEFWVVATRPNDVNGLGWTTQKTQQEIDQILSQFSLLEESPDIFPLWFQLVTIYNIKGKRTHDIRLLAVMKAFNITHLLTFNPDDFIPIPNITILHPQDFINSQ</sequence>
<reference evidence="2 3" key="1">
    <citation type="submission" date="2019-01" db="EMBL/GenBank/DDBJ databases">
        <title>Coherence of Microcystis species and biogeography revealed through population genomics.</title>
        <authorList>
            <person name="Perez-Carrascal O.M."/>
            <person name="Terrat Y."/>
            <person name="Giani A."/>
            <person name="Fortin N."/>
            <person name="Tromas N."/>
            <person name="Shapiro B.J."/>
        </authorList>
    </citation>
    <scope>NUCLEOTIDE SEQUENCE [LARGE SCALE GENOMIC DNA]</scope>
    <source>
        <strain evidence="2">Mw_QC_S_20081001_S30D</strain>
    </source>
</reference>
<dbReference type="InterPro" id="IPR029060">
    <property type="entry name" value="PIN-like_dom_sf"/>
</dbReference>
<dbReference type="Gene3D" id="3.40.50.1010">
    <property type="entry name" value="5'-nuclease"/>
    <property type="match status" value="1"/>
</dbReference>
<dbReference type="InterPro" id="IPR002716">
    <property type="entry name" value="PIN_dom"/>
</dbReference>
<organism evidence="2 3">
    <name type="scientific">Microcystis wesenbergii Mw_QC_S_20081001_S30D</name>
    <dbReference type="NCBI Taxonomy" id="2486245"/>
    <lineage>
        <taxon>Bacteria</taxon>
        <taxon>Bacillati</taxon>
        <taxon>Cyanobacteriota</taxon>
        <taxon>Cyanophyceae</taxon>
        <taxon>Oscillatoriophycideae</taxon>
        <taxon>Chroococcales</taxon>
        <taxon>Microcystaceae</taxon>
        <taxon>Microcystis</taxon>
    </lineage>
</organism>
<dbReference type="Pfam" id="PF01850">
    <property type="entry name" value="PIN"/>
    <property type="match status" value="1"/>
</dbReference>
<accession>A0A552JHM4</accession>